<comment type="subcellular location">
    <subcellularLocation>
        <location evidence="1 7">Cell membrane</location>
        <topology evidence="1 7">Multi-pass membrane protein</topology>
    </subcellularLocation>
</comment>
<keyword evidence="10" id="KW-1185">Reference proteome</keyword>
<dbReference type="InterPro" id="IPR050901">
    <property type="entry name" value="BP-dep_ABC_trans_perm"/>
</dbReference>
<reference evidence="9 10" key="1">
    <citation type="submission" date="2023-07" db="EMBL/GenBank/DDBJ databases">
        <title>Comparative genomics of wheat-associated soil bacteria to identify genetic determinants of phenazine resistance.</title>
        <authorList>
            <person name="Mouncey N."/>
        </authorList>
    </citation>
    <scope>NUCLEOTIDE SEQUENCE [LARGE SCALE GENOMIC DNA]</scope>
    <source>
        <strain evidence="9 10">V3I3</strain>
    </source>
</reference>
<evidence type="ECO:0000256" key="1">
    <source>
        <dbReference type="ARBA" id="ARBA00004651"/>
    </source>
</evidence>
<dbReference type="PROSITE" id="PS50928">
    <property type="entry name" value="ABC_TM1"/>
    <property type="match status" value="1"/>
</dbReference>
<feature type="transmembrane region" description="Helical" evidence="7">
    <location>
        <begin position="114"/>
        <end position="138"/>
    </location>
</feature>
<name>A0ABU0RAQ3_9MICO</name>
<dbReference type="PANTHER" id="PTHR32243">
    <property type="entry name" value="MALTOSE TRANSPORT SYSTEM PERMEASE-RELATED"/>
    <property type="match status" value="1"/>
</dbReference>
<evidence type="ECO:0000313" key="9">
    <source>
        <dbReference type="EMBL" id="MDQ0895150.1"/>
    </source>
</evidence>
<feature type="transmembrane region" description="Helical" evidence="7">
    <location>
        <begin position="191"/>
        <end position="216"/>
    </location>
</feature>
<dbReference type="InterPro" id="IPR000515">
    <property type="entry name" value="MetI-like"/>
</dbReference>
<feature type="transmembrane region" description="Helical" evidence="7">
    <location>
        <begin position="150"/>
        <end position="170"/>
    </location>
</feature>
<evidence type="ECO:0000256" key="3">
    <source>
        <dbReference type="ARBA" id="ARBA00022475"/>
    </source>
</evidence>
<evidence type="ECO:0000256" key="5">
    <source>
        <dbReference type="ARBA" id="ARBA00022989"/>
    </source>
</evidence>
<evidence type="ECO:0000259" key="8">
    <source>
        <dbReference type="PROSITE" id="PS50928"/>
    </source>
</evidence>
<dbReference type="Proteomes" id="UP001239083">
    <property type="component" value="Unassembled WGS sequence"/>
</dbReference>
<keyword evidence="2 7" id="KW-0813">Transport</keyword>
<accession>A0ABU0RAQ3</accession>
<dbReference type="SUPFAM" id="SSF161098">
    <property type="entry name" value="MetI-like"/>
    <property type="match status" value="1"/>
</dbReference>
<dbReference type="Gene3D" id="1.10.3720.10">
    <property type="entry name" value="MetI-like"/>
    <property type="match status" value="1"/>
</dbReference>
<dbReference type="CDD" id="cd06261">
    <property type="entry name" value="TM_PBP2"/>
    <property type="match status" value="1"/>
</dbReference>
<feature type="domain" description="ABC transmembrane type-1" evidence="8">
    <location>
        <begin position="79"/>
        <end position="271"/>
    </location>
</feature>
<keyword evidence="5 7" id="KW-1133">Transmembrane helix</keyword>
<sequence length="286" mass="31060">MTSARVERRSMIPSRTLRLTFIVLAGLFMAVPIYLLVVNAFKPQAEIISTPFGFDLATLSFDYMARALTSTRFNVVAAYGVTIALVIGVNIISLIVSVPAAYVIARSLKRRYRVLMLVLLAGLFIPGQALIIPGIYVLKSLGLMGTIQGFLLFETTLTIPVSIFLYVGYIQTIPRELDEAAKIDGAGQLRTLLKVIVPLMKPAIATAIVLHSIGVWSDFVHPQMILGPASGIYTVTTGVYAAIGQYTSDYTLVYPNLLLAVAPILVFFIFMQRRIVGGLTSGALKG</sequence>
<comment type="caution">
    <text evidence="9">The sequence shown here is derived from an EMBL/GenBank/DDBJ whole genome shotgun (WGS) entry which is preliminary data.</text>
</comment>
<evidence type="ECO:0000256" key="6">
    <source>
        <dbReference type="ARBA" id="ARBA00023136"/>
    </source>
</evidence>
<evidence type="ECO:0000256" key="7">
    <source>
        <dbReference type="RuleBase" id="RU363032"/>
    </source>
</evidence>
<dbReference type="InterPro" id="IPR035906">
    <property type="entry name" value="MetI-like_sf"/>
</dbReference>
<feature type="transmembrane region" description="Helical" evidence="7">
    <location>
        <begin position="76"/>
        <end position="102"/>
    </location>
</feature>
<feature type="transmembrane region" description="Helical" evidence="7">
    <location>
        <begin position="252"/>
        <end position="271"/>
    </location>
</feature>
<dbReference type="Pfam" id="PF00528">
    <property type="entry name" value="BPD_transp_1"/>
    <property type="match status" value="1"/>
</dbReference>
<keyword evidence="4 7" id="KW-0812">Transmembrane</keyword>
<dbReference type="RefSeq" id="WP_307042976.1">
    <property type="nucleotide sequence ID" value="NZ_JAUSYY010000001.1"/>
</dbReference>
<proteinExistence type="inferred from homology"/>
<gene>
    <name evidence="9" type="ORF">QFZ26_002705</name>
</gene>
<evidence type="ECO:0000313" key="10">
    <source>
        <dbReference type="Proteomes" id="UP001239083"/>
    </source>
</evidence>
<organism evidence="9 10">
    <name type="scientific">Agromyces ramosus</name>
    <dbReference type="NCBI Taxonomy" id="33879"/>
    <lineage>
        <taxon>Bacteria</taxon>
        <taxon>Bacillati</taxon>
        <taxon>Actinomycetota</taxon>
        <taxon>Actinomycetes</taxon>
        <taxon>Micrococcales</taxon>
        <taxon>Microbacteriaceae</taxon>
        <taxon>Agromyces</taxon>
    </lineage>
</organism>
<evidence type="ECO:0000256" key="4">
    <source>
        <dbReference type="ARBA" id="ARBA00022692"/>
    </source>
</evidence>
<keyword evidence="3" id="KW-1003">Cell membrane</keyword>
<evidence type="ECO:0000256" key="2">
    <source>
        <dbReference type="ARBA" id="ARBA00022448"/>
    </source>
</evidence>
<feature type="transmembrane region" description="Helical" evidence="7">
    <location>
        <begin position="21"/>
        <end position="41"/>
    </location>
</feature>
<keyword evidence="6 7" id="KW-0472">Membrane</keyword>
<comment type="similarity">
    <text evidence="7">Belongs to the binding-protein-dependent transport system permease family.</text>
</comment>
<protein>
    <submittedName>
        <fullName evidence="9">Raffinose/stachyose/melibiose transport system permease protein</fullName>
    </submittedName>
</protein>
<dbReference type="PANTHER" id="PTHR32243:SF24">
    <property type="entry name" value="DIACETYLCHITOBIOSE UPTAKE SYSTEM PERMEASE PROTEIN NGCG"/>
    <property type="match status" value="1"/>
</dbReference>
<dbReference type="EMBL" id="JAUSYY010000001">
    <property type="protein sequence ID" value="MDQ0895150.1"/>
    <property type="molecule type" value="Genomic_DNA"/>
</dbReference>